<organism evidence="1 3">
    <name type="scientific">Wuchereria bancrofti</name>
    <dbReference type="NCBI Taxonomy" id="6293"/>
    <lineage>
        <taxon>Eukaryota</taxon>
        <taxon>Metazoa</taxon>
        <taxon>Ecdysozoa</taxon>
        <taxon>Nematoda</taxon>
        <taxon>Chromadorea</taxon>
        <taxon>Rhabditida</taxon>
        <taxon>Spirurina</taxon>
        <taxon>Spiruromorpha</taxon>
        <taxon>Filarioidea</taxon>
        <taxon>Onchocercidae</taxon>
        <taxon>Wuchereria</taxon>
    </lineage>
</organism>
<evidence type="ECO:0000313" key="1">
    <source>
        <dbReference type="EMBL" id="EJW83101.1"/>
    </source>
</evidence>
<name>J9EKY1_WUCBA</name>
<keyword evidence="4" id="KW-1185">Reference proteome</keyword>
<evidence type="ECO:0000313" key="3">
    <source>
        <dbReference type="Proteomes" id="UP000004810"/>
    </source>
</evidence>
<evidence type="ECO:0000313" key="4">
    <source>
        <dbReference type="Proteomes" id="UP000270924"/>
    </source>
</evidence>
<sequence length="105" mass="12050">MVKWRQMSDGPFLNEDSFDVASRMVGVIVGRKEVKEFCEIVLSEQLVEMPSENDEYISGIREVCEFQFWSKKDTIPAEPGSFHAPVVQDLLEQYKQLLVAPKIDP</sequence>
<dbReference type="AlphaFoldDB" id="J9EKY1"/>
<dbReference type="Proteomes" id="UP000004810">
    <property type="component" value="Unassembled WGS sequence"/>
</dbReference>
<gene>
    <name evidence="2" type="ORF">WBA_LOCUS5106</name>
    <name evidence="1" type="ORF">WUBG_05989</name>
</gene>
<proteinExistence type="predicted"/>
<accession>J9EKY1</accession>
<evidence type="ECO:0000313" key="2">
    <source>
        <dbReference type="EMBL" id="VDM11720.1"/>
    </source>
</evidence>
<protein>
    <submittedName>
        <fullName evidence="1">Uncharacterized protein</fullName>
    </submittedName>
</protein>
<reference evidence="3" key="2">
    <citation type="submission" date="2012-08" db="EMBL/GenBank/DDBJ databases">
        <title>The Genome Sequence of Wuchereria bancrofti.</title>
        <authorList>
            <person name="Nutman T.B."/>
            <person name="Fink D.L."/>
            <person name="Russ C."/>
            <person name="Young S."/>
            <person name="Zeng Q."/>
            <person name="Koehrsen M."/>
            <person name="Alvarado L."/>
            <person name="Berlin A."/>
            <person name="Chapman S.B."/>
            <person name="Chen Z."/>
            <person name="Freedman E."/>
            <person name="Gellesch M."/>
            <person name="Goldberg J."/>
            <person name="Griggs A."/>
            <person name="Gujja S."/>
            <person name="Heilman E.R."/>
            <person name="Heiman D."/>
            <person name="Hepburn T."/>
            <person name="Howarth C."/>
            <person name="Jen D."/>
            <person name="Larson L."/>
            <person name="Lewis B."/>
            <person name="Mehta T."/>
            <person name="Park D."/>
            <person name="Pearson M."/>
            <person name="Roberts A."/>
            <person name="Saif S."/>
            <person name="Shea T."/>
            <person name="Shenoy N."/>
            <person name="Sisk P."/>
            <person name="Stolte C."/>
            <person name="Sykes S."/>
            <person name="Walk T."/>
            <person name="White J."/>
            <person name="Yandava C."/>
            <person name="Haas B."/>
            <person name="Henn M.R."/>
            <person name="Nusbaum C."/>
            <person name="Birren B."/>
        </authorList>
    </citation>
    <scope>NUCLEOTIDE SEQUENCE [LARGE SCALE GENOMIC DNA]</scope>
    <source>
        <strain evidence="3">NA</strain>
    </source>
</reference>
<reference evidence="1" key="1">
    <citation type="submission" date="2012-08" db="EMBL/GenBank/DDBJ databases">
        <title>The Genome Sequence of Wuchereria bancrofti.</title>
        <authorList>
            <consortium name="The Broad Institute Genome Sequencing Platform"/>
            <consortium name="Broad Institute Genome Sequencing Center for Infectious Disease"/>
            <person name="Nutman T.B."/>
            <person name="Fink D.L."/>
            <person name="Russ C."/>
            <person name="Young S."/>
            <person name="Zeng Q."/>
            <person name="Koehrsen M."/>
            <person name="Alvarado L."/>
            <person name="Berlin A."/>
            <person name="Borenstein D."/>
            <person name="Chapman S.B."/>
            <person name="Chen Z."/>
            <person name="Engels R."/>
            <person name="Freedman E."/>
            <person name="Gellesch M."/>
            <person name="Goldberg J."/>
            <person name="Griggs A."/>
            <person name="Gujja S."/>
            <person name="Heilman E.R."/>
            <person name="Heiman D."/>
            <person name="Hepburn T."/>
            <person name="Howarth C."/>
            <person name="Jen D."/>
            <person name="Larson L."/>
            <person name="Lewis B."/>
            <person name="Mehta T."/>
            <person name="Park D."/>
            <person name="Pearson M."/>
            <person name="Richards J."/>
            <person name="Roberts A."/>
            <person name="Saif S."/>
            <person name="Shea T."/>
            <person name="Shenoy N."/>
            <person name="Sisk P."/>
            <person name="Stolte C."/>
            <person name="Sykes S."/>
            <person name="Walk T."/>
            <person name="White J."/>
            <person name="Yandava C."/>
            <person name="Haas B."/>
            <person name="Henn M.R."/>
            <person name="Nusbaum C."/>
            <person name="Birren B."/>
        </authorList>
    </citation>
    <scope>NUCLEOTIDE SEQUENCE</scope>
</reference>
<dbReference type="EMBL" id="UYWW01002379">
    <property type="protein sequence ID" value="VDM11720.1"/>
    <property type="molecule type" value="Genomic_DNA"/>
</dbReference>
<dbReference type="Proteomes" id="UP000270924">
    <property type="component" value="Unassembled WGS sequence"/>
</dbReference>
<dbReference type="InParanoid" id="J9EKY1"/>
<reference evidence="2 4" key="3">
    <citation type="submission" date="2018-11" db="EMBL/GenBank/DDBJ databases">
        <authorList>
            <consortium name="Pathogen Informatics"/>
        </authorList>
    </citation>
    <scope>NUCLEOTIDE SEQUENCE [LARGE SCALE GENOMIC DNA]</scope>
</reference>
<dbReference type="EMBL" id="ADBV01002426">
    <property type="protein sequence ID" value="EJW83101.1"/>
    <property type="molecule type" value="Genomic_DNA"/>
</dbReference>